<accession>A0A917JER2</accession>
<dbReference type="InterPro" id="IPR050695">
    <property type="entry name" value="N-acetylmuramoyl_amidase_3"/>
</dbReference>
<name>A0A917JER2_9ENTE</name>
<dbReference type="GO" id="GO:0030288">
    <property type="term" value="C:outer membrane-bounded periplasmic space"/>
    <property type="evidence" value="ECO:0007669"/>
    <property type="project" value="TreeGrafter"/>
</dbReference>
<dbReference type="PANTHER" id="PTHR30404">
    <property type="entry name" value="N-ACETYLMURAMOYL-L-ALANINE AMIDASE"/>
    <property type="match status" value="1"/>
</dbReference>
<dbReference type="Proteomes" id="UP000622610">
    <property type="component" value="Unassembled WGS sequence"/>
</dbReference>
<dbReference type="RefSeq" id="WP_188366584.1">
    <property type="nucleotide sequence ID" value="NZ_BMDT01000001.1"/>
</dbReference>
<protein>
    <recommendedName>
        <fullName evidence="1">Cpl-7 lysozyme C-terminal domain-containing protein</fullName>
    </recommendedName>
</protein>
<evidence type="ECO:0000259" key="1">
    <source>
        <dbReference type="SMART" id="SM01095"/>
    </source>
</evidence>
<dbReference type="SMART" id="SM01095">
    <property type="entry name" value="Cpl-7"/>
    <property type="match status" value="2"/>
</dbReference>
<dbReference type="Pfam" id="PF01520">
    <property type="entry name" value="Amidase_3"/>
    <property type="match status" value="1"/>
</dbReference>
<dbReference type="Pfam" id="PF08230">
    <property type="entry name" value="CW_7"/>
    <property type="match status" value="2"/>
</dbReference>
<organism evidence="2 3">
    <name type="scientific">Enterococcus alcedinis</name>
    <dbReference type="NCBI Taxonomy" id="1274384"/>
    <lineage>
        <taxon>Bacteria</taxon>
        <taxon>Bacillati</taxon>
        <taxon>Bacillota</taxon>
        <taxon>Bacilli</taxon>
        <taxon>Lactobacillales</taxon>
        <taxon>Enterococcaceae</taxon>
        <taxon>Enterococcus</taxon>
    </lineage>
</organism>
<feature type="domain" description="Cpl-7 lysozyme C-terminal" evidence="1">
    <location>
        <begin position="213"/>
        <end position="254"/>
    </location>
</feature>
<dbReference type="CDD" id="cd02696">
    <property type="entry name" value="MurNAc-LAA"/>
    <property type="match status" value="1"/>
</dbReference>
<feature type="domain" description="Cpl-7 lysozyme C-terminal" evidence="1">
    <location>
        <begin position="263"/>
        <end position="305"/>
    </location>
</feature>
<comment type="caution">
    <text evidence="2">The sequence shown here is derived from an EMBL/GenBank/DDBJ whole genome shotgun (WGS) entry which is preliminary data.</text>
</comment>
<dbReference type="Gene3D" id="3.40.630.40">
    <property type="entry name" value="Zn-dependent exopeptidases"/>
    <property type="match status" value="1"/>
</dbReference>
<proteinExistence type="predicted"/>
<dbReference type="InterPro" id="IPR013168">
    <property type="entry name" value="Cpl_7_lyso_C"/>
</dbReference>
<reference evidence="2" key="2">
    <citation type="submission" date="2020-09" db="EMBL/GenBank/DDBJ databases">
        <authorList>
            <person name="Sun Q."/>
            <person name="Sedlacek I."/>
        </authorList>
    </citation>
    <scope>NUCLEOTIDE SEQUENCE</scope>
    <source>
        <strain evidence="2">CCM 8433</strain>
    </source>
</reference>
<gene>
    <name evidence="2" type="ORF">GCM10011482_04060</name>
</gene>
<dbReference type="SUPFAM" id="SSF53187">
    <property type="entry name" value="Zn-dependent exopeptidases"/>
    <property type="match status" value="1"/>
</dbReference>
<dbReference type="InterPro" id="IPR002508">
    <property type="entry name" value="MurNAc-LAA_cat"/>
</dbReference>
<keyword evidence="3" id="KW-1185">Reference proteome</keyword>
<dbReference type="AlphaFoldDB" id="A0A917JER2"/>
<sequence length="305" mass="33476">MQEHLIVLGHGAGDPGGVNKELGLNERDWNRNVLLPALKKYAALLENSKVTFYDITKDMYQQSQLGKGAYTTPKVASVTEIHEDASSNKTATGGHVIISNRFNPDSNDLALANVIKNYAGWWGSVKDKKGVNKRDNLYNLNIYADRGQNYRLLELGFITNDKEIQSLTKNVDSLAKELIQAITGETIGNKPAKPKDPVKPALQKPIKPKLLSATAIRDEVIAGKWGTGQDRINRLNKAGYNAKKVQDDVNKKLLGTSNPKKTNQEVAKEIALGFGGWGDGQTRINKLKATGYNPSVVQALVNKMI</sequence>
<dbReference type="EMBL" id="BMDT01000001">
    <property type="protein sequence ID" value="GGI64752.1"/>
    <property type="molecule type" value="Genomic_DNA"/>
</dbReference>
<dbReference type="GO" id="GO:0009253">
    <property type="term" value="P:peptidoglycan catabolic process"/>
    <property type="evidence" value="ECO:0007669"/>
    <property type="project" value="InterPro"/>
</dbReference>
<dbReference type="GO" id="GO:0008745">
    <property type="term" value="F:N-acetylmuramoyl-L-alanine amidase activity"/>
    <property type="evidence" value="ECO:0007669"/>
    <property type="project" value="InterPro"/>
</dbReference>
<evidence type="ECO:0000313" key="3">
    <source>
        <dbReference type="Proteomes" id="UP000622610"/>
    </source>
</evidence>
<evidence type="ECO:0000313" key="2">
    <source>
        <dbReference type="EMBL" id="GGI64752.1"/>
    </source>
</evidence>
<reference evidence="2" key="1">
    <citation type="journal article" date="2014" name="Int. J. Syst. Evol. Microbiol.">
        <title>Complete genome sequence of Corynebacterium casei LMG S-19264T (=DSM 44701T), isolated from a smear-ripened cheese.</title>
        <authorList>
            <consortium name="US DOE Joint Genome Institute (JGI-PGF)"/>
            <person name="Walter F."/>
            <person name="Albersmeier A."/>
            <person name="Kalinowski J."/>
            <person name="Ruckert C."/>
        </authorList>
    </citation>
    <scope>NUCLEOTIDE SEQUENCE</scope>
    <source>
        <strain evidence="2">CCM 8433</strain>
    </source>
</reference>
<dbReference type="PANTHER" id="PTHR30404:SF8">
    <property type="entry name" value="AUTOLYSIN PH-RELATED"/>
    <property type="match status" value="1"/>
</dbReference>